<gene>
    <name evidence="2" type="ORF">Pcinc_029206</name>
</gene>
<dbReference type="EMBL" id="JAWQEG010003649">
    <property type="protein sequence ID" value="KAK3865163.1"/>
    <property type="molecule type" value="Genomic_DNA"/>
</dbReference>
<feature type="compositionally biased region" description="Basic and acidic residues" evidence="1">
    <location>
        <begin position="41"/>
        <end position="52"/>
    </location>
</feature>
<organism evidence="2 3">
    <name type="scientific">Petrolisthes cinctipes</name>
    <name type="common">Flat porcelain crab</name>
    <dbReference type="NCBI Taxonomy" id="88211"/>
    <lineage>
        <taxon>Eukaryota</taxon>
        <taxon>Metazoa</taxon>
        <taxon>Ecdysozoa</taxon>
        <taxon>Arthropoda</taxon>
        <taxon>Crustacea</taxon>
        <taxon>Multicrustacea</taxon>
        <taxon>Malacostraca</taxon>
        <taxon>Eumalacostraca</taxon>
        <taxon>Eucarida</taxon>
        <taxon>Decapoda</taxon>
        <taxon>Pleocyemata</taxon>
        <taxon>Anomura</taxon>
        <taxon>Galatheoidea</taxon>
        <taxon>Porcellanidae</taxon>
        <taxon>Petrolisthes</taxon>
    </lineage>
</organism>
<feature type="region of interest" description="Disordered" evidence="1">
    <location>
        <begin position="1"/>
        <end position="52"/>
    </location>
</feature>
<dbReference type="AlphaFoldDB" id="A0AAE1K7W3"/>
<dbReference type="Proteomes" id="UP001286313">
    <property type="component" value="Unassembled WGS sequence"/>
</dbReference>
<proteinExistence type="predicted"/>
<sequence>MEVRVKPYGGGSGGEGGREGLHWQHHNTAKADGDPAVPQEESVRDGQKSVKERGVVTGWKDLGKKGKRFIERRSDVVHTLLKVMSTN</sequence>
<protein>
    <submittedName>
        <fullName evidence="2">Uncharacterized protein</fullName>
    </submittedName>
</protein>
<name>A0AAE1K7W3_PETCI</name>
<evidence type="ECO:0000313" key="2">
    <source>
        <dbReference type="EMBL" id="KAK3865163.1"/>
    </source>
</evidence>
<evidence type="ECO:0000313" key="3">
    <source>
        <dbReference type="Proteomes" id="UP001286313"/>
    </source>
</evidence>
<reference evidence="2" key="1">
    <citation type="submission" date="2023-10" db="EMBL/GenBank/DDBJ databases">
        <title>Genome assemblies of two species of porcelain crab, Petrolisthes cinctipes and Petrolisthes manimaculis (Anomura: Porcellanidae).</title>
        <authorList>
            <person name="Angst P."/>
        </authorList>
    </citation>
    <scope>NUCLEOTIDE SEQUENCE</scope>
    <source>
        <strain evidence="2">PB745_01</strain>
        <tissue evidence="2">Gill</tissue>
    </source>
</reference>
<evidence type="ECO:0000256" key="1">
    <source>
        <dbReference type="SAM" id="MobiDB-lite"/>
    </source>
</evidence>
<keyword evidence="3" id="KW-1185">Reference proteome</keyword>
<comment type="caution">
    <text evidence="2">The sequence shown here is derived from an EMBL/GenBank/DDBJ whole genome shotgun (WGS) entry which is preliminary data.</text>
</comment>
<accession>A0AAE1K7W3</accession>